<dbReference type="InterPro" id="IPR006674">
    <property type="entry name" value="HD_domain"/>
</dbReference>
<proteinExistence type="predicted"/>
<reference evidence="2" key="1">
    <citation type="journal article" date="2021" name="mSystems">
        <title>Bacteria and Archaea Synergistically Convert Glycine Betaine to Biogenic Methane in the Formosa Cold Seep of the South China Sea.</title>
        <authorList>
            <person name="Li L."/>
            <person name="Zhang W."/>
            <person name="Zhang S."/>
            <person name="Song L."/>
            <person name="Sun Q."/>
            <person name="Zhang H."/>
            <person name="Xiang H."/>
            <person name="Dong X."/>
        </authorList>
    </citation>
    <scope>NUCLEOTIDE SEQUENCE</scope>
    <source>
        <strain evidence="2">ZWT</strain>
    </source>
</reference>
<dbReference type="SUPFAM" id="SSF109604">
    <property type="entry name" value="HD-domain/PDEase-like"/>
    <property type="match status" value="1"/>
</dbReference>
<protein>
    <submittedName>
        <fullName evidence="2">HD domain-containing protein</fullName>
    </submittedName>
</protein>
<keyword evidence="3" id="KW-1185">Reference proteome</keyword>
<dbReference type="NCBIfam" id="TIGR00277">
    <property type="entry name" value="HDIG"/>
    <property type="match status" value="1"/>
</dbReference>
<comment type="caution">
    <text evidence="2">The sequence shown here is derived from an EMBL/GenBank/DDBJ whole genome shotgun (WGS) entry which is preliminary data.</text>
</comment>
<name>A0A9J6P3N8_9CLOT</name>
<dbReference type="Pfam" id="PF01966">
    <property type="entry name" value="HD"/>
    <property type="match status" value="1"/>
</dbReference>
<dbReference type="AlphaFoldDB" id="A0A9J6P3N8"/>
<dbReference type="RefSeq" id="WP_250860263.1">
    <property type="nucleotide sequence ID" value="NZ_JAGSOJ010000003.1"/>
</dbReference>
<dbReference type="Gene3D" id="1.10.3210.10">
    <property type="entry name" value="Hypothetical protein af1432"/>
    <property type="match status" value="1"/>
</dbReference>
<organism evidence="2 3">
    <name type="scientific">Oceanirhabdus seepicola</name>
    <dbReference type="NCBI Taxonomy" id="2828781"/>
    <lineage>
        <taxon>Bacteria</taxon>
        <taxon>Bacillati</taxon>
        <taxon>Bacillota</taxon>
        <taxon>Clostridia</taxon>
        <taxon>Eubacteriales</taxon>
        <taxon>Clostridiaceae</taxon>
        <taxon>Oceanirhabdus</taxon>
    </lineage>
</organism>
<evidence type="ECO:0000313" key="2">
    <source>
        <dbReference type="EMBL" id="MCM1991155.1"/>
    </source>
</evidence>
<gene>
    <name evidence="2" type="ORF">KDK92_15585</name>
</gene>
<evidence type="ECO:0000259" key="1">
    <source>
        <dbReference type="SMART" id="SM00471"/>
    </source>
</evidence>
<dbReference type="SMART" id="SM00471">
    <property type="entry name" value="HDc"/>
    <property type="match status" value="1"/>
</dbReference>
<sequence>MKVPTLEQAIQYIEYAEKRNPGEWIDHSYNVAKAAKSIASECIDLDENIAYVLGLLHDIGRYEGRVQLHHSISGYDFLMKEGYDDASRIALTHSFVIPDIKVYVGKHDCTEYELMFIKKYLNNVTYNDYDKLIQLCDNISLPEGICLMEKRLIDVVMRYGFNDLTLIKWENYLGLKEYFSKKIGKSIYKVLEGVVETTFEF</sequence>
<dbReference type="CDD" id="cd00077">
    <property type="entry name" value="HDc"/>
    <property type="match status" value="1"/>
</dbReference>
<dbReference type="InterPro" id="IPR006675">
    <property type="entry name" value="HDIG_dom"/>
</dbReference>
<dbReference type="InterPro" id="IPR003607">
    <property type="entry name" value="HD/PDEase_dom"/>
</dbReference>
<reference evidence="2" key="2">
    <citation type="submission" date="2021-04" db="EMBL/GenBank/DDBJ databases">
        <authorList>
            <person name="Dong X."/>
        </authorList>
    </citation>
    <scope>NUCLEOTIDE SEQUENCE</scope>
    <source>
        <strain evidence="2">ZWT</strain>
    </source>
</reference>
<feature type="domain" description="HD/PDEase" evidence="1">
    <location>
        <begin position="20"/>
        <end position="151"/>
    </location>
</feature>
<evidence type="ECO:0000313" key="3">
    <source>
        <dbReference type="Proteomes" id="UP001056429"/>
    </source>
</evidence>
<dbReference type="Proteomes" id="UP001056429">
    <property type="component" value="Unassembled WGS sequence"/>
</dbReference>
<dbReference type="EMBL" id="JAGSOJ010000003">
    <property type="protein sequence ID" value="MCM1991155.1"/>
    <property type="molecule type" value="Genomic_DNA"/>
</dbReference>
<accession>A0A9J6P3N8</accession>